<evidence type="ECO:0000256" key="1">
    <source>
        <dbReference type="ARBA" id="ARBA00022485"/>
    </source>
</evidence>
<feature type="binding site" evidence="9">
    <location>
        <position position="58"/>
    </location>
    <ligand>
        <name>[4Fe-4S] cluster</name>
        <dbReference type="ChEBI" id="CHEBI:49883"/>
        <label>1</label>
    </ligand>
</feature>
<dbReference type="AlphaFoldDB" id="A0A7M2WRY0"/>
<dbReference type="InterPro" id="IPR006638">
    <property type="entry name" value="Elp3/MiaA/NifB-like_rSAM"/>
</dbReference>
<dbReference type="GO" id="GO:0046872">
    <property type="term" value="F:metal ion binding"/>
    <property type="evidence" value="ECO:0007669"/>
    <property type="project" value="UniProtKB-KW"/>
</dbReference>
<dbReference type="NCBIfam" id="NF004019">
    <property type="entry name" value="PRK05481.1"/>
    <property type="match status" value="1"/>
</dbReference>
<dbReference type="KEGG" id="hbs:IPV69_13780"/>
<dbReference type="Pfam" id="PF04055">
    <property type="entry name" value="Radical_SAM"/>
    <property type="match status" value="1"/>
</dbReference>
<gene>
    <name evidence="9 11" type="primary">lipA</name>
    <name evidence="11" type="ORF">IPV69_13780</name>
</gene>
<evidence type="ECO:0000313" key="12">
    <source>
        <dbReference type="Proteomes" id="UP000593765"/>
    </source>
</evidence>
<accession>A0A7M2WRY0</accession>
<feature type="binding site" evidence="9">
    <location>
        <position position="83"/>
    </location>
    <ligand>
        <name>[4Fe-4S] cluster</name>
        <dbReference type="ChEBI" id="CHEBI:49883"/>
        <label>2</label>
        <note>4Fe-4S-S-AdoMet</note>
    </ligand>
</feature>
<evidence type="ECO:0000256" key="3">
    <source>
        <dbReference type="ARBA" id="ARBA00022679"/>
    </source>
</evidence>
<feature type="domain" description="Radical SAM core" evidence="10">
    <location>
        <begin position="65"/>
        <end position="279"/>
    </location>
</feature>
<dbReference type="SFLD" id="SFLDS00029">
    <property type="entry name" value="Radical_SAM"/>
    <property type="match status" value="1"/>
</dbReference>
<dbReference type="Gene3D" id="3.20.20.70">
    <property type="entry name" value="Aldolase class I"/>
    <property type="match status" value="1"/>
</dbReference>
<dbReference type="InterPro" id="IPR058240">
    <property type="entry name" value="rSAM_sf"/>
</dbReference>
<evidence type="ECO:0000256" key="5">
    <source>
        <dbReference type="ARBA" id="ARBA00022723"/>
    </source>
</evidence>
<dbReference type="SUPFAM" id="SSF102114">
    <property type="entry name" value="Radical SAM enzymes"/>
    <property type="match status" value="1"/>
</dbReference>
<dbReference type="InterPro" id="IPR031691">
    <property type="entry name" value="LIAS_N"/>
</dbReference>
<dbReference type="InterPro" id="IPR013785">
    <property type="entry name" value="Aldolase_TIM"/>
</dbReference>
<dbReference type="EC" id="2.8.1.8" evidence="9"/>
<dbReference type="NCBIfam" id="TIGR00510">
    <property type="entry name" value="lipA"/>
    <property type="match status" value="1"/>
</dbReference>
<dbReference type="UniPathway" id="UPA00538">
    <property type="reaction ID" value="UER00593"/>
</dbReference>
<evidence type="ECO:0000256" key="7">
    <source>
        <dbReference type="ARBA" id="ARBA00023014"/>
    </source>
</evidence>
<dbReference type="FunFam" id="3.20.20.70:FF:000040">
    <property type="entry name" value="Lipoyl synthase"/>
    <property type="match status" value="1"/>
</dbReference>
<dbReference type="PANTHER" id="PTHR10949">
    <property type="entry name" value="LIPOYL SYNTHASE"/>
    <property type="match status" value="1"/>
</dbReference>
<feature type="binding site" evidence="9">
    <location>
        <position position="79"/>
    </location>
    <ligand>
        <name>[4Fe-4S] cluster</name>
        <dbReference type="ChEBI" id="CHEBI:49883"/>
        <label>2</label>
        <note>4Fe-4S-S-AdoMet</note>
    </ligand>
</feature>
<dbReference type="PANTHER" id="PTHR10949:SF0">
    <property type="entry name" value="LIPOYL SYNTHASE, MITOCHONDRIAL"/>
    <property type="match status" value="1"/>
</dbReference>
<reference evidence="11 12" key="1">
    <citation type="submission" date="2020-10" db="EMBL/GenBank/DDBJ databases">
        <title>Wide distribution of Phycisphaera-like planctomycetes from WD2101 soil group in peatlands and genome analysis of the first cultivated representative.</title>
        <authorList>
            <person name="Dedysh S.N."/>
            <person name="Beletsky A.V."/>
            <person name="Ivanova A."/>
            <person name="Kulichevskaya I.S."/>
            <person name="Suzina N.E."/>
            <person name="Philippov D.A."/>
            <person name="Rakitin A.L."/>
            <person name="Mardanov A.V."/>
            <person name="Ravin N.V."/>
        </authorList>
    </citation>
    <scope>NUCLEOTIDE SEQUENCE [LARGE SCALE GENOMIC DNA]</scope>
    <source>
        <strain evidence="11 12">M1803</strain>
    </source>
</reference>
<dbReference type="Proteomes" id="UP000593765">
    <property type="component" value="Chromosome"/>
</dbReference>
<dbReference type="SFLD" id="SFLDF00271">
    <property type="entry name" value="lipoyl_synthase"/>
    <property type="match status" value="1"/>
</dbReference>
<evidence type="ECO:0000256" key="8">
    <source>
        <dbReference type="ARBA" id="ARBA00047326"/>
    </source>
</evidence>
<dbReference type="NCBIfam" id="NF009544">
    <property type="entry name" value="PRK12928.1"/>
    <property type="match status" value="1"/>
</dbReference>
<dbReference type="InterPro" id="IPR007197">
    <property type="entry name" value="rSAM"/>
</dbReference>
<dbReference type="GO" id="GO:0009249">
    <property type="term" value="P:protein lipoylation"/>
    <property type="evidence" value="ECO:0007669"/>
    <property type="project" value="UniProtKB-UniRule"/>
</dbReference>
<dbReference type="InterPro" id="IPR003698">
    <property type="entry name" value="Lipoyl_synth"/>
</dbReference>
<proteinExistence type="inferred from homology"/>
<feature type="binding site" evidence="9">
    <location>
        <position position="53"/>
    </location>
    <ligand>
        <name>[4Fe-4S] cluster</name>
        <dbReference type="ChEBI" id="CHEBI:49883"/>
        <label>1</label>
    </ligand>
</feature>
<evidence type="ECO:0000313" key="11">
    <source>
        <dbReference type="EMBL" id="QOV87360.1"/>
    </source>
</evidence>
<evidence type="ECO:0000256" key="6">
    <source>
        <dbReference type="ARBA" id="ARBA00023004"/>
    </source>
</evidence>
<dbReference type="GO" id="GO:0051539">
    <property type="term" value="F:4 iron, 4 sulfur cluster binding"/>
    <property type="evidence" value="ECO:0007669"/>
    <property type="project" value="UniProtKB-UniRule"/>
</dbReference>
<feature type="binding site" evidence="9">
    <location>
        <position position="86"/>
    </location>
    <ligand>
        <name>[4Fe-4S] cluster</name>
        <dbReference type="ChEBI" id="CHEBI:49883"/>
        <label>2</label>
        <note>4Fe-4S-S-AdoMet</note>
    </ligand>
</feature>
<name>A0A7M2WRY0_9BACT</name>
<comment type="subcellular location">
    <subcellularLocation>
        <location evidence="9">Cytoplasm</location>
    </subcellularLocation>
</comment>
<dbReference type="GO" id="GO:0016992">
    <property type="term" value="F:lipoate synthase activity"/>
    <property type="evidence" value="ECO:0007669"/>
    <property type="project" value="UniProtKB-UniRule"/>
</dbReference>
<evidence type="ECO:0000256" key="4">
    <source>
        <dbReference type="ARBA" id="ARBA00022691"/>
    </source>
</evidence>
<comment type="similarity">
    <text evidence="9">Belongs to the radical SAM superfamily. Lipoyl synthase family.</text>
</comment>
<keyword evidence="3 9" id="KW-0808">Transferase</keyword>
<protein>
    <recommendedName>
        <fullName evidence="9">Lipoyl synthase</fullName>
        <ecNumber evidence="9">2.8.1.8</ecNumber>
    </recommendedName>
    <alternativeName>
        <fullName evidence="9">Lip-syn</fullName>
        <shortName evidence="9">LS</shortName>
    </alternativeName>
    <alternativeName>
        <fullName evidence="9">Lipoate synthase</fullName>
    </alternativeName>
    <alternativeName>
        <fullName evidence="9">Lipoic acid synthase</fullName>
    </alternativeName>
    <alternativeName>
        <fullName evidence="9">Sulfur insertion protein LipA</fullName>
    </alternativeName>
</protein>
<dbReference type="PIRSF" id="PIRSF005963">
    <property type="entry name" value="Lipoyl_synth"/>
    <property type="match status" value="1"/>
</dbReference>
<evidence type="ECO:0000259" key="10">
    <source>
        <dbReference type="PROSITE" id="PS51918"/>
    </source>
</evidence>
<dbReference type="SMART" id="SM00729">
    <property type="entry name" value="Elp3"/>
    <property type="match status" value="1"/>
</dbReference>
<keyword evidence="4 9" id="KW-0949">S-adenosyl-L-methionine</keyword>
<feature type="binding site" evidence="9">
    <location>
        <position position="290"/>
    </location>
    <ligand>
        <name>[4Fe-4S] cluster</name>
        <dbReference type="ChEBI" id="CHEBI:49883"/>
        <label>1</label>
    </ligand>
</feature>
<evidence type="ECO:0000256" key="2">
    <source>
        <dbReference type="ARBA" id="ARBA00022490"/>
    </source>
</evidence>
<dbReference type="PROSITE" id="PS51918">
    <property type="entry name" value="RADICAL_SAM"/>
    <property type="match status" value="1"/>
</dbReference>
<keyword evidence="5 9" id="KW-0479">Metal-binding</keyword>
<dbReference type="HAMAP" id="MF_00206">
    <property type="entry name" value="Lipoyl_synth"/>
    <property type="match status" value="1"/>
</dbReference>
<dbReference type="SFLD" id="SFLDG01058">
    <property type="entry name" value="lipoyl_synthase_like"/>
    <property type="match status" value="1"/>
</dbReference>
<keyword evidence="2 9" id="KW-0963">Cytoplasm</keyword>
<organism evidence="11 12">
    <name type="scientific">Humisphaera borealis</name>
    <dbReference type="NCBI Taxonomy" id="2807512"/>
    <lineage>
        <taxon>Bacteria</taxon>
        <taxon>Pseudomonadati</taxon>
        <taxon>Planctomycetota</taxon>
        <taxon>Phycisphaerae</taxon>
        <taxon>Tepidisphaerales</taxon>
        <taxon>Tepidisphaeraceae</taxon>
        <taxon>Humisphaera</taxon>
    </lineage>
</organism>
<feature type="binding site" evidence="9">
    <location>
        <position position="64"/>
    </location>
    <ligand>
        <name>[4Fe-4S] cluster</name>
        <dbReference type="ChEBI" id="CHEBI:49883"/>
        <label>1</label>
    </ligand>
</feature>
<keyword evidence="7 9" id="KW-0411">Iron-sulfur</keyword>
<dbReference type="RefSeq" id="WP_206290261.1">
    <property type="nucleotide sequence ID" value="NZ_CP063458.1"/>
</dbReference>
<comment type="catalytic activity">
    <reaction evidence="8 9">
        <text>[[Fe-S] cluster scaffold protein carrying a second [4Fe-4S](2+) cluster] + N(6)-octanoyl-L-lysyl-[protein] + 2 oxidized [2Fe-2S]-[ferredoxin] + 2 S-adenosyl-L-methionine + 4 H(+) = [[Fe-S] cluster scaffold protein] + N(6)-[(R)-dihydrolipoyl]-L-lysyl-[protein] + 4 Fe(3+) + 2 hydrogen sulfide + 2 5'-deoxyadenosine + 2 L-methionine + 2 reduced [2Fe-2S]-[ferredoxin]</text>
        <dbReference type="Rhea" id="RHEA:16585"/>
        <dbReference type="Rhea" id="RHEA-COMP:9928"/>
        <dbReference type="Rhea" id="RHEA-COMP:10000"/>
        <dbReference type="Rhea" id="RHEA-COMP:10001"/>
        <dbReference type="Rhea" id="RHEA-COMP:10475"/>
        <dbReference type="Rhea" id="RHEA-COMP:14568"/>
        <dbReference type="Rhea" id="RHEA-COMP:14569"/>
        <dbReference type="ChEBI" id="CHEBI:15378"/>
        <dbReference type="ChEBI" id="CHEBI:17319"/>
        <dbReference type="ChEBI" id="CHEBI:29034"/>
        <dbReference type="ChEBI" id="CHEBI:29919"/>
        <dbReference type="ChEBI" id="CHEBI:33722"/>
        <dbReference type="ChEBI" id="CHEBI:33737"/>
        <dbReference type="ChEBI" id="CHEBI:33738"/>
        <dbReference type="ChEBI" id="CHEBI:57844"/>
        <dbReference type="ChEBI" id="CHEBI:59789"/>
        <dbReference type="ChEBI" id="CHEBI:78809"/>
        <dbReference type="ChEBI" id="CHEBI:83100"/>
        <dbReference type="EC" id="2.8.1.8"/>
    </reaction>
</comment>
<evidence type="ECO:0000256" key="9">
    <source>
        <dbReference type="HAMAP-Rule" id="MF_00206"/>
    </source>
</evidence>
<dbReference type="Pfam" id="PF16881">
    <property type="entry name" value="LIAS_N"/>
    <property type="match status" value="1"/>
</dbReference>
<dbReference type="GO" id="GO:0005737">
    <property type="term" value="C:cytoplasm"/>
    <property type="evidence" value="ECO:0007669"/>
    <property type="project" value="UniProtKB-SubCell"/>
</dbReference>
<comment type="function">
    <text evidence="9">Catalyzes the radical-mediated insertion of two sulfur atoms into the C-6 and C-8 positions of the octanoyl moiety bound to the lipoyl domains of lipoate-dependent enzymes, thereby converting the octanoylated domains into lipoylated derivatives.</text>
</comment>
<dbReference type="CDD" id="cd01335">
    <property type="entry name" value="Radical_SAM"/>
    <property type="match status" value="1"/>
</dbReference>
<keyword evidence="12" id="KW-1185">Reference proteome</keyword>
<comment type="pathway">
    <text evidence="9">Protein modification; protein lipoylation via endogenous pathway; protein N(6)-(lipoyl)lysine from octanoyl-[acyl-carrier-protein]: step 2/2.</text>
</comment>
<dbReference type="EMBL" id="CP063458">
    <property type="protein sequence ID" value="QOV87360.1"/>
    <property type="molecule type" value="Genomic_DNA"/>
</dbReference>
<keyword evidence="6 9" id="KW-0408">Iron</keyword>
<keyword evidence="1 9" id="KW-0004">4Fe-4S</keyword>
<sequence length="303" mass="33515">MAVSLNVVPHEPAASANSGLGRKPSWLKMKLPTGENYSRLLNLVNDQRLHTVCQEARCPNMGECWSAGTATLMILGDVCTRSCGFCHIATGKPPTLDTEEPARVGYAVKQMSLNHVVITSVNRDELADGGAAIWAETIRQIRLQSPGTSVEVLIPDFCGDWDALQLVLDQKPDILNHNIESVPSLYKIVRPQAKYPRSLKLLQIAREKGLVSKTGMMLGLGEEEAEIDSVIDDLVSIGCEILTLGQYLQPTPKHLPVKRWVHPDEFAMWKERGESRGLRHVESGPLVRSSYHAEQQVRSHQSV</sequence>
<comment type="cofactor">
    <cofactor evidence="9">
        <name>[4Fe-4S] cluster</name>
        <dbReference type="ChEBI" id="CHEBI:49883"/>
    </cofactor>
    <text evidence="9">Binds 2 [4Fe-4S] clusters per subunit. One cluster is coordinated with 3 cysteines and an exchangeable S-adenosyl-L-methionine.</text>
</comment>